<feature type="transmembrane region" description="Helical" evidence="1">
    <location>
        <begin position="149"/>
        <end position="168"/>
    </location>
</feature>
<reference evidence="3 4" key="1">
    <citation type="submission" date="2023-09" db="EMBL/GenBank/DDBJ databases">
        <authorList>
            <person name="Rey-Velasco X."/>
        </authorList>
    </citation>
    <scope>NUCLEOTIDE SEQUENCE [LARGE SCALE GENOMIC DNA]</scope>
    <source>
        <strain evidence="3 4">F188</strain>
    </source>
</reference>
<keyword evidence="4" id="KW-1185">Reference proteome</keyword>
<sequence>MGIILVVPPQVYIERLNNAEYSGSNLDFWSSHAFRGIYPEGNFSWHHLWFLPYLLAFSLALTPLFLYFRNNPDNQFLNWIKEQVKAPVGFLWFLLPLYLAQILLKPYFPETHAFVGDWYTLVNYSLLFFYGFVLITIKEIFWKIVLDNIRIFLLSGMVFFSVYLLLVLRSTDIFLADYLIPLIVDINSWSWILALFGFAARYLNKKSTALSYANETVYPFYILHQTVIICLGYSLKDFDFGFWQKADFMVAGTFITSWILYEFLIRRIGFLRPLFGLKTEESKSTKAGVVAEV</sequence>
<dbReference type="InterPro" id="IPR002656">
    <property type="entry name" value="Acyl_transf_3_dom"/>
</dbReference>
<protein>
    <submittedName>
        <fullName evidence="3">Glucan biosynthesis protein</fullName>
    </submittedName>
</protein>
<dbReference type="InterPro" id="IPR050623">
    <property type="entry name" value="Glucan_succinyl_AcylTrfase"/>
</dbReference>
<feature type="transmembrane region" description="Helical" evidence="1">
    <location>
        <begin position="248"/>
        <end position="265"/>
    </location>
</feature>
<dbReference type="PANTHER" id="PTHR36927:SF3">
    <property type="entry name" value="GLUCANS BIOSYNTHESIS PROTEIN C"/>
    <property type="match status" value="1"/>
</dbReference>
<proteinExistence type="predicted"/>
<keyword evidence="1" id="KW-1133">Transmembrane helix</keyword>
<feature type="transmembrane region" description="Helical" evidence="1">
    <location>
        <begin position="120"/>
        <end position="137"/>
    </location>
</feature>
<keyword evidence="1" id="KW-0472">Membrane</keyword>
<organism evidence="3 4">
    <name type="scientific">Autumnicola patrickiae</name>
    <dbReference type="NCBI Taxonomy" id="3075591"/>
    <lineage>
        <taxon>Bacteria</taxon>
        <taxon>Pseudomonadati</taxon>
        <taxon>Bacteroidota</taxon>
        <taxon>Flavobacteriia</taxon>
        <taxon>Flavobacteriales</taxon>
        <taxon>Flavobacteriaceae</taxon>
        <taxon>Autumnicola</taxon>
    </lineage>
</organism>
<dbReference type="RefSeq" id="WP_311686361.1">
    <property type="nucleotide sequence ID" value="NZ_JAVRHM010000020.1"/>
</dbReference>
<evidence type="ECO:0000259" key="2">
    <source>
        <dbReference type="Pfam" id="PF01757"/>
    </source>
</evidence>
<dbReference type="Proteomes" id="UP001261624">
    <property type="component" value="Unassembled WGS sequence"/>
</dbReference>
<gene>
    <name evidence="3" type="ORF">RM549_15245</name>
</gene>
<evidence type="ECO:0000313" key="3">
    <source>
        <dbReference type="EMBL" id="MDT0691149.1"/>
    </source>
</evidence>
<feature type="domain" description="Acyltransferase 3" evidence="2">
    <location>
        <begin position="29"/>
        <end position="261"/>
    </location>
</feature>
<keyword evidence="1" id="KW-0812">Transmembrane</keyword>
<evidence type="ECO:0000313" key="4">
    <source>
        <dbReference type="Proteomes" id="UP001261624"/>
    </source>
</evidence>
<dbReference type="EMBL" id="JAVRHM010000020">
    <property type="protein sequence ID" value="MDT0691149.1"/>
    <property type="molecule type" value="Genomic_DNA"/>
</dbReference>
<feature type="transmembrane region" description="Helical" evidence="1">
    <location>
        <begin position="89"/>
        <end position="108"/>
    </location>
</feature>
<feature type="transmembrane region" description="Helical" evidence="1">
    <location>
        <begin position="48"/>
        <end position="68"/>
    </location>
</feature>
<dbReference type="PANTHER" id="PTHR36927">
    <property type="entry name" value="BLR4337 PROTEIN"/>
    <property type="match status" value="1"/>
</dbReference>
<evidence type="ECO:0000256" key="1">
    <source>
        <dbReference type="SAM" id="Phobius"/>
    </source>
</evidence>
<feature type="transmembrane region" description="Helical" evidence="1">
    <location>
        <begin position="216"/>
        <end position="236"/>
    </location>
</feature>
<feature type="transmembrane region" description="Helical" evidence="1">
    <location>
        <begin position="188"/>
        <end position="204"/>
    </location>
</feature>
<comment type="caution">
    <text evidence="3">The sequence shown here is derived from an EMBL/GenBank/DDBJ whole genome shotgun (WGS) entry which is preliminary data.</text>
</comment>
<accession>A0ABU3E5A3</accession>
<name>A0ABU3E5A3_9FLAO</name>
<dbReference type="Pfam" id="PF01757">
    <property type="entry name" value="Acyl_transf_3"/>
    <property type="match status" value="1"/>
</dbReference>